<proteinExistence type="predicted"/>
<evidence type="ECO:0000313" key="1">
    <source>
        <dbReference type="EMBL" id="MBE9463633.1"/>
    </source>
</evidence>
<name>A0ABR9WDR3_9BACT</name>
<gene>
    <name evidence="1" type="ORF">IEE83_17225</name>
</gene>
<accession>A0ABR9WDR3</accession>
<dbReference type="RefSeq" id="WP_194121750.1">
    <property type="nucleotide sequence ID" value="NZ_JACYGY010000001.1"/>
</dbReference>
<dbReference type="EMBL" id="JACYGY010000001">
    <property type="protein sequence ID" value="MBE9463633.1"/>
    <property type="molecule type" value="Genomic_DNA"/>
</dbReference>
<keyword evidence="2" id="KW-1185">Reference proteome</keyword>
<comment type="caution">
    <text evidence="1">The sequence shown here is derived from an EMBL/GenBank/DDBJ whole genome shotgun (WGS) entry which is preliminary data.</text>
</comment>
<evidence type="ECO:0000313" key="2">
    <source>
        <dbReference type="Proteomes" id="UP000634134"/>
    </source>
</evidence>
<reference evidence="2" key="1">
    <citation type="submission" date="2023-07" db="EMBL/GenBank/DDBJ databases">
        <title>Dyadobacter sp. nov 'subterranea' isolated from contaminted grondwater.</title>
        <authorList>
            <person name="Szabo I."/>
            <person name="Al-Omari J."/>
            <person name="Szerdahelyi S.G."/>
            <person name="Rado J."/>
        </authorList>
    </citation>
    <scope>NUCLEOTIDE SEQUENCE [LARGE SCALE GENOMIC DNA]</scope>
    <source>
        <strain evidence="2">UP-52</strain>
    </source>
</reference>
<dbReference type="Proteomes" id="UP000634134">
    <property type="component" value="Unassembled WGS sequence"/>
</dbReference>
<sequence>MTKVPFFVTLVKICFDHGKQAVRHENRCASHKSFITSTANPIFDHTYLKTGIHATT</sequence>
<protein>
    <submittedName>
        <fullName evidence="1">Uncharacterized protein</fullName>
    </submittedName>
</protein>
<organism evidence="1 2">
    <name type="scientific">Dyadobacter subterraneus</name>
    <dbReference type="NCBI Taxonomy" id="2773304"/>
    <lineage>
        <taxon>Bacteria</taxon>
        <taxon>Pseudomonadati</taxon>
        <taxon>Bacteroidota</taxon>
        <taxon>Cytophagia</taxon>
        <taxon>Cytophagales</taxon>
        <taxon>Spirosomataceae</taxon>
        <taxon>Dyadobacter</taxon>
    </lineage>
</organism>